<reference evidence="1 2" key="1">
    <citation type="submission" date="2024-04" db="EMBL/GenBank/DDBJ databases">
        <title>Tritrichomonas musculus Genome.</title>
        <authorList>
            <person name="Alves-Ferreira E."/>
            <person name="Grigg M."/>
            <person name="Lorenzi H."/>
            <person name="Galac M."/>
        </authorList>
    </citation>
    <scope>NUCLEOTIDE SEQUENCE [LARGE SCALE GENOMIC DNA]</scope>
    <source>
        <strain evidence="1 2">EAF2021</strain>
    </source>
</reference>
<sequence>MSLEECLGKMKKIQENLLDYLNDEANYEVKFQCIVKKCDEIKNDDKISKIKSMLHLLSKISDNYHYTADFFNKINRVLQLFKDEMKKKFTNIDIFNIFKRNKRILLFLFDEKIITFDEKIAKMMTKDKYMKSEYPSYFSPEIKPFVKSKWFPKDGLTSFYIENDEWLEDKCFYEKRKNGQNDDLICQFIQKDLIDDFITYVNKNSYSLKYKIKSSIYETNNFLLEKEETTLIEYAAFYGSIQIFNYLRLNGIELTSSLWNFAIHGKNAEIIHLLEENHIQPPKCLNKNKDDISYEKIFIESIKCHHNDIANYIQNNFLNKKSKEILISAIKFCNYEFIQNIDIIDDSAFYFLCKYDYDFLVTILSKRTDIDINKLIVIYEKKKYLIQF</sequence>
<dbReference type="SUPFAM" id="SSF48403">
    <property type="entry name" value="Ankyrin repeat"/>
    <property type="match status" value="1"/>
</dbReference>
<dbReference type="PANTHER" id="PTHR24159:SF5">
    <property type="entry name" value="ANK_REP_REGION DOMAIN-CONTAINING PROTEIN"/>
    <property type="match status" value="1"/>
</dbReference>
<accession>A0ABR2GR09</accession>
<organism evidence="1 2">
    <name type="scientific">Tritrichomonas musculus</name>
    <dbReference type="NCBI Taxonomy" id="1915356"/>
    <lineage>
        <taxon>Eukaryota</taxon>
        <taxon>Metamonada</taxon>
        <taxon>Parabasalia</taxon>
        <taxon>Tritrichomonadida</taxon>
        <taxon>Tritrichomonadidae</taxon>
        <taxon>Tritrichomonas</taxon>
    </lineage>
</organism>
<dbReference type="Proteomes" id="UP001470230">
    <property type="component" value="Unassembled WGS sequence"/>
</dbReference>
<comment type="caution">
    <text evidence="1">The sequence shown here is derived from an EMBL/GenBank/DDBJ whole genome shotgun (WGS) entry which is preliminary data.</text>
</comment>
<keyword evidence="2" id="KW-1185">Reference proteome</keyword>
<proteinExistence type="predicted"/>
<gene>
    <name evidence="1" type="ORF">M9Y10_039706</name>
</gene>
<protein>
    <recommendedName>
        <fullName evidence="3">DUF3447 domain-containing protein</fullName>
    </recommendedName>
</protein>
<evidence type="ECO:0008006" key="3">
    <source>
        <dbReference type="Google" id="ProtNLM"/>
    </source>
</evidence>
<dbReference type="PANTHER" id="PTHR24159">
    <property type="match status" value="1"/>
</dbReference>
<evidence type="ECO:0000313" key="1">
    <source>
        <dbReference type="EMBL" id="KAK8836363.1"/>
    </source>
</evidence>
<dbReference type="InterPro" id="IPR036770">
    <property type="entry name" value="Ankyrin_rpt-contain_sf"/>
</dbReference>
<evidence type="ECO:0000313" key="2">
    <source>
        <dbReference type="Proteomes" id="UP001470230"/>
    </source>
</evidence>
<dbReference type="EMBL" id="JAPFFF010000066">
    <property type="protein sequence ID" value="KAK8836363.1"/>
    <property type="molecule type" value="Genomic_DNA"/>
</dbReference>
<name>A0ABR2GR09_9EUKA</name>